<reference evidence="1 2" key="1">
    <citation type="submission" date="2020-08" db="EMBL/GenBank/DDBJ databases">
        <authorList>
            <person name="Liu C."/>
            <person name="Sun Q."/>
        </authorList>
    </citation>
    <scope>NUCLEOTIDE SEQUENCE [LARGE SCALE GENOMIC DNA]</scope>
    <source>
        <strain evidence="1 2">NSJ-61</strain>
    </source>
</reference>
<evidence type="ECO:0000313" key="2">
    <source>
        <dbReference type="Proteomes" id="UP000515856"/>
    </source>
</evidence>
<dbReference type="EMBL" id="CP060636">
    <property type="protein sequence ID" value="QNM12990.1"/>
    <property type="molecule type" value="Genomic_DNA"/>
</dbReference>
<dbReference type="RefSeq" id="WP_117455209.1">
    <property type="nucleotide sequence ID" value="NZ_CP060636.1"/>
</dbReference>
<dbReference type="AlphaFoldDB" id="A0A7G9GQA8"/>
<protein>
    <submittedName>
        <fullName evidence="1">Uncharacterized protein</fullName>
    </submittedName>
</protein>
<accession>A0A7G9GQA8</accession>
<name>A0A7G9GQA8_9FIRM</name>
<organism evidence="1 2">
    <name type="scientific">[Eubacterium] hominis</name>
    <dbReference type="NCBI Taxonomy" id="2764325"/>
    <lineage>
        <taxon>Bacteria</taxon>
        <taxon>Bacillati</taxon>
        <taxon>Bacillota</taxon>
        <taxon>Erysipelotrichia</taxon>
        <taxon>Erysipelotrichales</taxon>
        <taxon>Erysipelotrichaceae</taxon>
        <taxon>Amedibacillus</taxon>
    </lineage>
</organism>
<sequence>MIFLEPRIKQALLDMDFVEKYEKLYMRFNDDRAEMNGRFENIDIDIVMKILNELGYEAKFDRKEKFFKIKENKHGKYTYGAHIILDVGIVDMIWIVRENKKLILASPLAVYSRMLIDVDYRTKSPVIGSYEDLKEILEIEFEMFDEFRSILFEQE</sequence>
<dbReference type="Proteomes" id="UP000515856">
    <property type="component" value="Chromosome"/>
</dbReference>
<gene>
    <name evidence="1" type="ORF">H9Q80_03270</name>
</gene>
<dbReference type="KEGG" id="ehn:H9Q80_03270"/>
<proteinExistence type="predicted"/>
<keyword evidence="2" id="KW-1185">Reference proteome</keyword>
<evidence type="ECO:0000313" key="1">
    <source>
        <dbReference type="EMBL" id="QNM12990.1"/>
    </source>
</evidence>